<dbReference type="GeneID" id="54562148"/>
<reference evidence="2" key="1">
    <citation type="journal article" date="2020" name="Stud. Mycol.">
        <title>101 Dothideomycetes genomes: a test case for predicting lifestyles and emergence of pathogens.</title>
        <authorList>
            <person name="Haridas S."/>
            <person name="Albert R."/>
            <person name="Binder M."/>
            <person name="Bloem J."/>
            <person name="Labutti K."/>
            <person name="Salamov A."/>
            <person name="Andreopoulos B."/>
            <person name="Baker S."/>
            <person name="Barry K."/>
            <person name="Bills G."/>
            <person name="Bluhm B."/>
            <person name="Cannon C."/>
            <person name="Castanera R."/>
            <person name="Culley D."/>
            <person name="Daum C."/>
            <person name="Ezra D."/>
            <person name="Gonzalez J."/>
            <person name="Henrissat B."/>
            <person name="Kuo A."/>
            <person name="Liang C."/>
            <person name="Lipzen A."/>
            <person name="Lutzoni F."/>
            <person name="Magnuson J."/>
            <person name="Mondo S."/>
            <person name="Nolan M."/>
            <person name="Ohm R."/>
            <person name="Pangilinan J."/>
            <person name="Park H.-J."/>
            <person name="Ramirez L."/>
            <person name="Alfaro M."/>
            <person name="Sun H."/>
            <person name="Tritt A."/>
            <person name="Yoshinaga Y."/>
            <person name="Zwiers L.-H."/>
            <person name="Turgeon B."/>
            <person name="Goodwin S."/>
            <person name="Spatafora J."/>
            <person name="Crous P."/>
            <person name="Grigoriev I."/>
        </authorList>
    </citation>
    <scope>NUCLEOTIDE SEQUENCE</scope>
    <source>
        <strain evidence="2">ATCC 36951</strain>
    </source>
</reference>
<protein>
    <submittedName>
        <fullName evidence="2">Uncharacterized protein</fullName>
    </submittedName>
</protein>
<proteinExistence type="predicted"/>
<feature type="region of interest" description="Disordered" evidence="1">
    <location>
        <begin position="92"/>
        <end position="112"/>
    </location>
</feature>
<dbReference type="AlphaFoldDB" id="A0A6A6C7K1"/>
<evidence type="ECO:0000256" key="1">
    <source>
        <dbReference type="SAM" id="MobiDB-lite"/>
    </source>
</evidence>
<organism evidence="2 3">
    <name type="scientific">Zasmidium cellare ATCC 36951</name>
    <dbReference type="NCBI Taxonomy" id="1080233"/>
    <lineage>
        <taxon>Eukaryota</taxon>
        <taxon>Fungi</taxon>
        <taxon>Dikarya</taxon>
        <taxon>Ascomycota</taxon>
        <taxon>Pezizomycotina</taxon>
        <taxon>Dothideomycetes</taxon>
        <taxon>Dothideomycetidae</taxon>
        <taxon>Mycosphaerellales</taxon>
        <taxon>Mycosphaerellaceae</taxon>
        <taxon>Zasmidium</taxon>
    </lineage>
</organism>
<keyword evidence="3" id="KW-1185">Reference proteome</keyword>
<dbReference type="Proteomes" id="UP000799537">
    <property type="component" value="Unassembled WGS sequence"/>
</dbReference>
<gene>
    <name evidence="2" type="ORF">M409DRAFT_28101</name>
</gene>
<evidence type="ECO:0000313" key="3">
    <source>
        <dbReference type="Proteomes" id="UP000799537"/>
    </source>
</evidence>
<accession>A0A6A6C7K1</accession>
<dbReference type="EMBL" id="ML993619">
    <property type="protein sequence ID" value="KAF2161366.1"/>
    <property type="molecule type" value="Genomic_DNA"/>
</dbReference>
<sequence length="218" mass="23318">MSSPDLPMKESTRLRLLYLTKRLHLDHPEYTRLRSSSSPDTTPSEIQDAHDDFTKTESKLEAAINGLMLETTGIPFSSFAAVVDRNIAQAQAQTSGDAVEDEISGERSDERTRDRLGRFESFVRGKLAQDLGGTGGGEASEWEETEEVLGGDGTVVRKGDDGGSLPRGALEPVGGTQIESKKGAKSGEEGESRFEGGAKEGAEEANIKAAGEEKDSEA</sequence>
<feature type="compositionally biased region" description="Basic and acidic residues" evidence="1">
    <location>
        <begin position="179"/>
        <end position="218"/>
    </location>
</feature>
<name>A0A6A6C7K1_ZASCE</name>
<feature type="region of interest" description="Disordered" evidence="1">
    <location>
        <begin position="127"/>
        <end position="218"/>
    </location>
</feature>
<feature type="compositionally biased region" description="Acidic residues" evidence="1">
    <location>
        <begin position="140"/>
        <end position="149"/>
    </location>
</feature>
<evidence type="ECO:0000313" key="2">
    <source>
        <dbReference type="EMBL" id="KAF2161366.1"/>
    </source>
</evidence>
<dbReference type="RefSeq" id="XP_033662255.1">
    <property type="nucleotide sequence ID" value="XM_033808876.1"/>
</dbReference>